<evidence type="ECO:0000313" key="4">
    <source>
        <dbReference type="EMBL" id="VYS59481.1"/>
    </source>
</evidence>
<evidence type="ECO:0000259" key="2">
    <source>
        <dbReference type="PROSITE" id="PS50011"/>
    </source>
</evidence>
<protein>
    <recommendedName>
        <fullName evidence="2">Protein kinase domain-containing protein</fullName>
    </recommendedName>
</protein>
<dbReference type="GeneID" id="823735"/>
<dbReference type="PANTHER" id="PTHR45631:SF207">
    <property type="entry name" value="LRR RECEPTOR-LIKE SERINE_THREONINE-PROTEIN KINASE MEE39-RELATED"/>
    <property type="match status" value="1"/>
</dbReference>
<accession>A0A654FI83</accession>
<name>A0A654FI83_ARATH</name>
<feature type="compositionally biased region" description="Polar residues" evidence="1">
    <location>
        <begin position="163"/>
        <end position="183"/>
    </location>
</feature>
<dbReference type="KEGG" id="ath:AT3G45920"/>
<sequence length="192" mass="21550">MVHRDVKSINILLDEEFKAKISDFGLSRSFQVGGDQPQVSTVVVGTLGYLDPEYYLTSELSEKSDVYSFGILLLEIITNQRVIDQTRENPNIAEWVTFVIKKGDTSQIVDPKLHGNYDTHSVWRALEVAMSCANPSSVKRPNMSQVIINLKECLASENTRISRNNQNMDSGHSSDQLNVTVTFDTDVKPKAR</sequence>
<dbReference type="Proteomes" id="UP000426265">
    <property type="component" value="Unassembled WGS sequence"/>
</dbReference>
<evidence type="ECO:0000256" key="1">
    <source>
        <dbReference type="SAM" id="MobiDB-lite"/>
    </source>
</evidence>
<dbReference type="InterPro" id="IPR008271">
    <property type="entry name" value="Ser/Thr_kinase_AS"/>
</dbReference>
<feature type="domain" description="Protein kinase" evidence="2">
    <location>
        <begin position="1"/>
        <end position="154"/>
    </location>
</feature>
<dbReference type="GO" id="GO:0005524">
    <property type="term" value="F:ATP binding"/>
    <property type="evidence" value="ECO:0007669"/>
    <property type="project" value="InterPro"/>
</dbReference>
<dbReference type="Pfam" id="PF00069">
    <property type="entry name" value="Pkinase"/>
    <property type="match status" value="1"/>
</dbReference>
<dbReference type="GO" id="GO:0004672">
    <property type="term" value="F:protein kinase activity"/>
    <property type="evidence" value="ECO:0007669"/>
    <property type="project" value="InterPro"/>
</dbReference>
<dbReference type="SUPFAM" id="SSF56112">
    <property type="entry name" value="Protein kinase-like (PK-like)"/>
    <property type="match status" value="1"/>
</dbReference>
<evidence type="ECO:0000313" key="3">
    <source>
        <dbReference type="Araport" id="AT3G45920"/>
    </source>
</evidence>
<feature type="region of interest" description="Disordered" evidence="1">
    <location>
        <begin position="163"/>
        <end position="192"/>
    </location>
</feature>
<dbReference type="Araport" id="AT3G45920"/>
<dbReference type="PROSITE" id="PS00108">
    <property type="entry name" value="PROTEIN_KINASE_ST"/>
    <property type="match status" value="1"/>
</dbReference>
<dbReference type="AlphaFoldDB" id="A0A654FI83"/>
<evidence type="ECO:0000313" key="5">
    <source>
        <dbReference type="Proteomes" id="UP000426265"/>
    </source>
</evidence>
<reference evidence="4 5" key="1">
    <citation type="submission" date="2019-11" db="EMBL/GenBank/DDBJ databases">
        <authorList>
            <person name="Jiao W.-B."/>
            <person name="Schneeberger K."/>
        </authorList>
    </citation>
    <scope>NUCLEOTIDE SEQUENCE [LARGE SCALE GENOMIC DNA]</scope>
    <source>
        <strain evidence="5">cv. An-1</strain>
    </source>
</reference>
<proteinExistence type="predicted"/>
<dbReference type="PROSITE" id="PS50011">
    <property type="entry name" value="PROTEIN_KINASE_DOM"/>
    <property type="match status" value="1"/>
</dbReference>
<dbReference type="RefSeq" id="NP_190178.1">
    <property type="nucleotide sequence ID" value="NM_114461.3"/>
</dbReference>
<dbReference type="PANTHER" id="PTHR45631">
    <property type="entry name" value="OS07G0107800 PROTEIN-RELATED"/>
    <property type="match status" value="1"/>
</dbReference>
<dbReference type="InterPro" id="IPR000719">
    <property type="entry name" value="Prot_kinase_dom"/>
</dbReference>
<gene>
    <name evidence="3" type="ordered locus">At3g45920</name>
    <name evidence="4" type="ORF">AN1_LOCUS14920</name>
</gene>
<dbReference type="Gene3D" id="1.10.510.10">
    <property type="entry name" value="Transferase(Phosphotransferase) domain 1"/>
    <property type="match status" value="1"/>
</dbReference>
<organism evidence="4 5">
    <name type="scientific">Arabidopsis thaliana</name>
    <name type="common">Mouse-ear cress</name>
    <dbReference type="NCBI Taxonomy" id="3702"/>
    <lineage>
        <taxon>Eukaryota</taxon>
        <taxon>Viridiplantae</taxon>
        <taxon>Streptophyta</taxon>
        <taxon>Embryophyta</taxon>
        <taxon>Tracheophyta</taxon>
        <taxon>Spermatophyta</taxon>
        <taxon>Magnoliopsida</taxon>
        <taxon>eudicotyledons</taxon>
        <taxon>Gunneridae</taxon>
        <taxon>Pentapetalae</taxon>
        <taxon>rosids</taxon>
        <taxon>malvids</taxon>
        <taxon>Brassicales</taxon>
        <taxon>Brassicaceae</taxon>
        <taxon>Camelineae</taxon>
        <taxon>Arabidopsis</taxon>
    </lineage>
</organism>
<dbReference type="SMR" id="A0A654FI83"/>
<dbReference type="OMA" id="NRRANEN"/>
<dbReference type="InterPro" id="IPR011009">
    <property type="entry name" value="Kinase-like_dom_sf"/>
</dbReference>
<dbReference type="EMBL" id="CACRSJ010000106">
    <property type="protein sequence ID" value="VYS59481.1"/>
    <property type="molecule type" value="Genomic_DNA"/>
</dbReference>